<evidence type="ECO:0000313" key="2">
    <source>
        <dbReference type="EMBL" id="CAH1102644.1"/>
    </source>
</evidence>
<gene>
    <name evidence="2" type="ORF">PSYICH_LOCUS3890</name>
</gene>
<keyword evidence="3" id="KW-1185">Reference proteome</keyword>
<dbReference type="EMBL" id="OV651825">
    <property type="protein sequence ID" value="CAH1102644.1"/>
    <property type="molecule type" value="Genomic_DNA"/>
</dbReference>
<evidence type="ECO:0000313" key="3">
    <source>
        <dbReference type="Proteomes" id="UP001153636"/>
    </source>
</evidence>
<evidence type="ECO:0000256" key="1">
    <source>
        <dbReference type="SAM" id="MobiDB-lite"/>
    </source>
</evidence>
<dbReference type="OrthoDB" id="6784338at2759"/>
<proteinExistence type="predicted"/>
<dbReference type="AlphaFoldDB" id="A0A9P0CI32"/>
<organism evidence="2 3">
    <name type="scientific">Psylliodes chrysocephalus</name>
    <dbReference type="NCBI Taxonomy" id="3402493"/>
    <lineage>
        <taxon>Eukaryota</taxon>
        <taxon>Metazoa</taxon>
        <taxon>Ecdysozoa</taxon>
        <taxon>Arthropoda</taxon>
        <taxon>Hexapoda</taxon>
        <taxon>Insecta</taxon>
        <taxon>Pterygota</taxon>
        <taxon>Neoptera</taxon>
        <taxon>Endopterygota</taxon>
        <taxon>Coleoptera</taxon>
        <taxon>Polyphaga</taxon>
        <taxon>Cucujiformia</taxon>
        <taxon>Chrysomeloidea</taxon>
        <taxon>Chrysomelidae</taxon>
        <taxon>Galerucinae</taxon>
        <taxon>Alticini</taxon>
        <taxon>Psylliodes</taxon>
    </lineage>
</organism>
<feature type="region of interest" description="Disordered" evidence="1">
    <location>
        <begin position="461"/>
        <end position="488"/>
    </location>
</feature>
<sequence length="1075" mass="122223">MDRKSLRASILKRKSLNQTMLNESIGDITTATTNKDPKRVSFHSSNFVKPFAVDQEKCTIWDNTYEEAANSIDSTKSNENTGTSSIHISQSKTLQDVNVITEIKENEKENYAPIVHMSSNTSKIDMDMSLCTRETTTIGLDVPETNNHDSTIVDFTCRYENRPIQETNIPEMIENIVHEEIRYNSSNISTSIKANLETADMELTNVLSPEILSSHGIIERNQVLKASSQVNNKENEFYPVVENIQTLDITCAPSKNQNTTLAMDITCATNNKHNDMSAMDFTCAQSIKQKTNLTTMDFTCASVNQPNISLVVDSTCASANKHDITSDMDFTCAPANIENNLTSVMDLTCFTSEHMIIDKNKTKMGISKDSKLDIHVISTYEHQPNKKDVTEAASNLKNDSLEDNKMIGCNDEFNLKLTNEQIKYSKIEASSKSGNINQPFVESTNLGISKDSKLDIDVISEHPQEKQYSTRSKSKSQKITANTQTERKVTKNVKKDVEVPDFSKNEHIHEIEKKQYTTRSKTKISETISVDSEGKSIKVTKLETSYDISKLNADNKELTFAKTPNKLEQTYMNKKGLNLTDNKENASNLCLQSHTEEMFTPKALNPLQMENTPGTSFALIVNNIRPSQLETPIYTTNARKGRCPDLQKATEVCFTDNLHKEVTQTNLIYDHCTDNGIDDILKSNVECTLFDTTPLLDTSDPLEQLSEKDAMKNNFGLLQDSVNKYEIKSEKDGTDQKSFDNSKLEYTTVPNSTDLVLDKIREIVNGPQTVFDSTQKSGDVLNRPEKTYERALHLKENKMPETVLIDLKELEKLEKEYGESSSRISDGLLCSSTVDSNAADYVDFQSLDERLQEQAKRSIKYWQFVKCEDNNCYCFYTVYKAVPFKVNIDPNSGTVHEIETFINLIDNALPLYFYKARFMQEKLKKVNLFLSLGNKFDIFSLLDYVIMCMEEIEAFDKEYDELENDFGQEHKLTMNPDFSITIEILSEEFILWWVITVDLSVIHLGSITSAKAHHNESTEEPVNEEDIRKIAQENAGPLFIRNFINAINHYVKRVGRKRLAERKDHLRKKYNFLPF</sequence>
<protein>
    <submittedName>
        <fullName evidence="2">Uncharacterized protein</fullName>
    </submittedName>
</protein>
<reference evidence="2" key="1">
    <citation type="submission" date="2022-01" db="EMBL/GenBank/DDBJ databases">
        <authorList>
            <person name="King R."/>
        </authorList>
    </citation>
    <scope>NUCLEOTIDE SEQUENCE</scope>
</reference>
<accession>A0A9P0CI32</accession>
<dbReference type="Proteomes" id="UP001153636">
    <property type="component" value="Chromosome 13"/>
</dbReference>
<feature type="compositionally biased region" description="Polar residues" evidence="1">
    <location>
        <begin position="466"/>
        <end position="484"/>
    </location>
</feature>
<name>A0A9P0CI32_9CUCU</name>